<sequence length="119" mass="13865">MPVNNQLLTEFNDLQSAYKYCKQKIIELKGSKFFYIGGSHDPEKRCADHKIEKGMETMYLLCKTQTKHDAKMLEKKLVKRFKDNIHIVNTIKYDNEGKPILNGGFGLIEGINYIYVLFK</sequence>
<name>A0A3G4ZQC3_9VIRU</name>
<organism evidence="1">
    <name type="scientific">Terrestrivirus sp</name>
    <dbReference type="NCBI Taxonomy" id="2487775"/>
    <lineage>
        <taxon>Viruses</taxon>
        <taxon>Varidnaviria</taxon>
        <taxon>Bamfordvirae</taxon>
        <taxon>Nucleocytoviricota</taxon>
        <taxon>Megaviricetes</taxon>
        <taxon>Imitervirales</taxon>
        <taxon>Mimiviridae</taxon>
        <taxon>Klosneuvirinae</taxon>
    </lineage>
</organism>
<proteinExistence type="predicted"/>
<dbReference type="EMBL" id="MK071986">
    <property type="protein sequence ID" value="AYV76524.1"/>
    <property type="molecule type" value="Genomic_DNA"/>
</dbReference>
<reference evidence="1" key="1">
    <citation type="submission" date="2018-10" db="EMBL/GenBank/DDBJ databases">
        <title>Hidden diversity of soil giant viruses.</title>
        <authorList>
            <person name="Schulz F."/>
            <person name="Alteio L."/>
            <person name="Goudeau D."/>
            <person name="Ryan E.M."/>
            <person name="Malmstrom R.R."/>
            <person name="Blanchard J."/>
            <person name="Woyke T."/>
        </authorList>
    </citation>
    <scope>NUCLEOTIDE SEQUENCE</scope>
    <source>
        <strain evidence="1">TEV1</strain>
    </source>
</reference>
<accession>A0A3G4ZQC3</accession>
<evidence type="ECO:0008006" key="2">
    <source>
        <dbReference type="Google" id="ProtNLM"/>
    </source>
</evidence>
<gene>
    <name evidence="1" type="ORF">Terrestrivirus8_17</name>
</gene>
<evidence type="ECO:0000313" key="1">
    <source>
        <dbReference type="EMBL" id="AYV76524.1"/>
    </source>
</evidence>
<protein>
    <recommendedName>
        <fullName evidence="2">GIY-YIG domain-containing protein</fullName>
    </recommendedName>
</protein>